<proteinExistence type="inferred from homology"/>
<organism evidence="4 5">
    <name type="scientific">Lithocarpus litseifolius</name>
    <dbReference type="NCBI Taxonomy" id="425828"/>
    <lineage>
        <taxon>Eukaryota</taxon>
        <taxon>Viridiplantae</taxon>
        <taxon>Streptophyta</taxon>
        <taxon>Embryophyta</taxon>
        <taxon>Tracheophyta</taxon>
        <taxon>Spermatophyta</taxon>
        <taxon>Magnoliopsida</taxon>
        <taxon>eudicotyledons</taxon>
        <taxon>Gunneridae</taxon>
        <taxon>Pentapetalae</taxon>
        <taxon>rosids</taxon>
        <taxon>fabids</taxon>
        <taxon>Fagales</taxon>
        <taxon>Fagaceae</taxon>
        <taxon>Lithocarpus</taxon>
    </lineage>
</organism>
<keyword evidence="5" id="KW-1185">Reference proteome</keyword>
<accession>A0AAW2BQ68</accession>
<evidence type="ECO:0000256" key="1">
    <source>
        <dbReference type="ARBA" id="ARBA00022786"/>
    </source>
</evidence>
<dbReference type="AlphaFoldDB" id="A0AAW2BQ68"/>
<gene>
    <name evidence="4" type="ORF">SO802_028310</name>
</gene>
<evidence type="ECO:0000256" key="2">
    <source>
        <dbReference type="PROSITE-ProRule" id="PRU00982"/>
    </source>
</evidence>
<dbReference type="EMBL" id="JAZDWU010000010">
    <property type="protein sequence ID" value="KAK9988071.1"/>
    <property type="molecule type" value="Genomic_DNA"/>
</dbReference>
<dbReference type="InterPro" id="IPR027356">
    <property type="entry name" value="NPH3_dom"/>
</dbReference>
<feature type="domain" description="NPH3" evidence="3">
    <location>
        <begin position="1"/>
        <end position="118"/>
    </location>
</feature>
<keyword evidence="1" id="KW-0833">Ubl conjugation pathway</keyword>
<evidence type="ECO:0000313" key="4">
    <source>
        <dbReference type="EMBL" id="KAK9988071.1"/>
    </source>
</evidence>
<dbReference type="InterPro" id="IPR043454">
    <property type="entry name" value="NPH3/RPT2-like"/>
</dbReference>
<evidence type="ECO:0000259" key="3">
    <source>
        <dbReference type="PROSITE" id="PS51649"/>
    </source>
</evidence>
<comment type="caution">
    <text evidence="4">The sequence shown here is derived from an EMBL/GenBank/DDBJ whole genome shotgun (WGS) entry which is preliminary data.</text>
</comment>
<dbReference type="PANTHER" id="PTHR32370">
    <property type="entry name" value="OS12G0117600 PROTEIN"/>
    <property type="match status" value="1"/>
</dbReference>
<sequence>MAKSNGGYIIDLCIIRRELIVHLQEIALDPYLSLQKFIAMIEILPDYARVIDEGLYRAIDIYLKKLGLFFVFDLTTCTLRGHESSTEEIKTSVLPLVDQFYFSILTLLEAEIRFAYYKRLQRECILSLFSSSQNISARPYKRRNTNFLAAISATYCSGGDATFLRRFSFLFWVSFV</sequence>
<protein>
    <recommendedName>
        <fullName evidence="3">NPH3 domain-containing protein</fullName>
    </recommendedName>
</protein>
<dbReference type="Pfam" id="PF03000">
    <property type="entry name" value="NPH3"/>
    <property type="match status" value="1"/>
</dbReference>
<evidence type="ECO:0000313" key="5">
    <source>
        <dbReference type="Proteomes" id="UP001459277"/>
    </source>
</evidence>
<name>A0AAW2BQ68_9ROSI</name>
<dbReference type="Proteomes" id="UP001459277">
    <property type="component" value="Unassembled WGS sequence"/>
</dbReference>
<comment type="similarity">
    <text evidence="2">Belongs to the NPH3 family.</text>
</comment>
<dbReference type="PROSITE" id="PS51649">
    <property type="entry name" value="NPH3"/>
    <property type="match status" value="1"/>
</dbReference>
<reference evidence="4 5" key="1">
    <citation type="submission" date="2024-01" db="EMBL/GenBank/DDBJ databases">
        <title>A telomere-to-telomere, gap-free genome of sweet tea (Lithocarpus litseifolius).</title>
        <authorList>
            <person name="Zhou J."/>
        </authorList>
    </citation>
    <scope>NUCLEOTIDE SEQUENCE [LARGE SCALE GENOMIC DNA]</scope>
    <source>
        <strain evidence="4">Zhou-2022a</strain>
        <tissue evidence="4">Leaf</tissue>
    </source>
</reference>